<feature type="domain" description="Bacterial bifunctional deaminase-reductase C-terminal" evidence="1">
    <location>
        <begin position="4"/>
        <end position="179"/>
    </location>
</feature>
<dbReference type="RefSeq" id="WP_301142802.1">
    <property type="nucleotide sequence ID" value="NZ_JAUHQA010000001.1"/>
</dbReference>
<name>A0ABT8GII2_9MICO</name>
<dbReference type="InterPro" id="IPR002734">
    <property type="entry name" value="RibDG_C"/>
</dbReference>
<gene>
    <name evidence="2" type="ORF">QQX02_09930</name>
</gene>
<dbReference type="Pfam" id="PF01872">
    <property type="entry name" value="RibD_C"/>
    <property type="match status" value="1"/>
</dbReference>
<dbReference type="InterPro" id="IPR024072">
    <property type="entry name" value="DHFR-like_dom_sf"/>
</dbReference>
<reference evidence="2" key="1">
    <citation type="submission" date="2023-06" db="EMBL/GenBank/DDBJ databases">
        <title>Egi l300058.</title>
        <authorList>
            <person name="Gao L."/>
            <person name="Fang B.-Z."/>
            <person name="Li W.-J."/>
        </authorList>
    </citation>
    <scope>NUCLEOTIDE SEQUENCE</scope>
    <source>
        <strain evidence="2">EGI L300058</strain>
    </source>
</reference>
<dbReference type="EMBL" id="JAUHQA010000001">
    <property type="protein sequence ID" value="MDN4481242.1"/>
    <property type="molecule type" value="Genomic_DNA"/>
</dbReference>
<protein>
    <submittedName>
        <fullName evidence="2">Dihydrofolate reductase family protein</fullName>
    </submittedName>
</protein>
<dbReference type="Proteomes" id="UP001172708">
    <property type="component" value="Unassembled WGS sequence"/>
</dbReference>
<dbReference type="InterPro" id="IPR050765">
    <property type="entry name" value="Riboflavin_Biosynth_HTPR"/>
</dbReference>
<accession>A0ABT8GII2</accession>
<dbReference type="Gene3D" id="3.40.430.10">
    <property type="entry name" value="Dihydrofolate Reductase, subunit A"/>
    <property type="match status" value="1"/>
</dbReference>
<evidence type="ECO:0000313" key="3">
    <source>
        <dbReference type="Proteomes" id="UP001172708"/>
    </source>
</evidence>
<dbReference type="PANTHER" id="PTHR38011">
    <property type="entry name" value="DIHYDROFOLATE REDUCTASE FAMILY PROTEIN (AFU_ORTHOLOGUE AFUA_8G06820)"/>
    <property type="match status" value="1"/>
</dbReference>
<comment type="caution">
    <text evidence="2">The sequence shown here is derived from an EMBL/GenBank/DDBJ whole genome shotgun (WGS) entry which is preliminary data.</text>
</comment>
<evidence type="ECO:0000259" key="1">
    <source>
        <dbReference type="Pfam" id="PF01872"/>
    </source>
</evidence>
<keyword evidence="3" id="KW-1185">Reference proteome</keyword>
<dbReference type="SUPFAM" id="SSF53597">
    <property type="entry name" value="Dihydrofolate reductase-like"/>
    <property type="match status" value="1"/>
</dbReference>
<sequence length="189" mass="20424">MGRIIVEQHVTADGFAAGPNGELDWVDDSVSEPGPMVDQALAELEHTDAILLGANTYQLFIGYWPHATPQHDPLAEPINRLPKHIVSSTLSEAPWGHHAPATVETGDPRAIADRLKARYERDIILWGSLQLASALLDAGKVDQLRLRVAPVVLGRGTALWDAALMPRHLALSSATPLPTGQVTLIYDLA</sequence>
<evidence type="ECO:0000313" key="2">
    <source>
        <dbReference type="EMBL" id="MDN4481242.1"/>
    </source>
</evidence>
<organism evidence="2 3">
    <name type="scientific">Demequina muriae</name>
    <dbReference type="NCBI Taxonomy" id="3051664"/>
    <lineage>
        <taxon>Bacteria</taxon>
        <taxon>Bacillati</taxon>
        <taxon>Actinomycetota</taxon>
        <taxon>Actinomycetes</taxon>
        <taxon>Micrococcales</taxon>
        <taxon>Demequinaceae</taxon>
        <taxon>Demequina</taxon>
    </lineage>
</organism>
<dbReference type="PANTHER" id="PTHR38011:SF2">
    <property type="entry name" value="BIFUNCTIONAL DEAMINASE-REDUCTASE DOMAIN PROTEIN"/>
    <property type="match status" value="1"/>
</dbReference>
<proteinExistence type="predicted"/>